<comment type="caution">
    <text evidence="1">The sequence shown here is derived from an EMBL/GenBank/DDBJ whole genome shotgun (WGS) entry which is preliminary data.</text>
</comment>
<dbReference type="AlphaFoldDB" id="A0A9W6U1M6"/>
<name>A0A9W6U1M6_9STRA</name>
<reference evidence="1" key="1">
    <citation type="submission" date="2023-04" db="EMBL/GenBank/DDBJ databases">
        <title>Phytophthora fragariaefolia NBRC 109709.</title>
        <authorList>
            <person name="Ichikawa N."/>
            <person name="Sato H."/>
            <person name="Tonouchi N."/>
        </authorList>
    </citation>
    <scope>NUCLEOTIDE SEQUENCE</scope>
    <source>
        <strain evidence="1">NBRC 109709</strain>
    </source>
</reference>
<accession>A0A9W6U1M6</accession>
<sequence>MNSTATPPLSTNALLASTVPLDESAAPLRQNRGAAGELVCGSGSAVTAARESAPAVAPSTGTGRGGAAKLTASWNDEDVEELFRLRYKELDGRFKNMKDTKRIKFAWSMLACTLSVSQSKVFTAKQRQAKVIPVQLPMQYRRTPRLLVGPRPGVNLYAYKAHLGIHHSLYIKGGERFAAVVSLKVIWAHNLNERPV</sequence>
<organism evidence="1 2">
    <name type="scientific">Phytophthora fragariaefolia</name>
    <dbReference type="NCBI Taxonomy" id="1490495"/>
    <lineage>
        <taxon>Eukaryota</taxon>
        <taxon>Sar</taxon>
        <taxon>Stramenopiles</taxon>
        <taxon>Oomycota</taxon>
        <taxon>Peronosporomycetes</taxon>
        <taxon>Peronosporales</taxon>
        <taxon>Peronosporaceae</taxon>
        <taxon>Phytophthora</taxon>
    </lineage>
</organism>
<proteinExistence type="predicted"/>
<evidence type="ECO:0000313" key="2">
    <source>
        <dbReference type="Proteomes" id="UP001165121"/>
    </source>
</evidence>
<dbReference type="OrthoDB" id="129189at2759"/>
<gene>
    <name evidence="1" type="ORF">Pfra01_000370000</name>
</gene>
<dbReference type="EMBL" id="BSXT01000288">
    <property type="protein sequence ID" value="GMF23422.1"/>
    <property type="molecule type" value="Genomic_DNA"/>
</dbReference>
<dbReference type="Proteomes" id="UP001165121">
    <property type="component" value="Unassembled WGS sequence"/>
</dbReference>
<keyword evidence="2" id="KW-1185">Reference proteome</keyword>
<protein>
    <submittedName>
        <fullName evidence="1">Unnamed protein product</fullName>
    </submittedName>
</protein>
<evidence type="ECO:0000313" key="1">
    <source>
        <dbReference type="EMBL" id="GMF23422.1"/>
    </source>
</evidence>